<protein>
    <submittedName>
        <fullName evidence="1">Uncharacterized protein</fullName>
    </submittedName>
</protein>
<reference evidence="1" key="1">
    <citation type="submission" date="2020-03" db="EMBL/GenBank/DDBJ databases">
        <title>Draft Genome Sequence of Cylindrodendrum hubeiense.</title>
        <authorList>
            <person name="Buettner E."/>
            <person name="Kellner H."/>
        </authorList>
    </citation>
    <scope>NUCLEOTIDE SEQUENCE</scope>
    <source>
        <strain evidence="1">IHI 201604</strain>
    </source>
</reference>
<sequence>MAASIDYPICTICGIRLHESSALEKPLSTHGPSPWYPDMWRTSAIAISGPRWPSYAKAPVADGAVTRYVADPSWYPGGVSIKPDGPTVFTQTEYASGDNDNINPTAEDHWYFGIHSACEDIANVAMRKSREARIRTTADLWMTLDQRCTKTDSELRFFTPFLPNIPENRPGEPLNLSLRRYYLPHDAMVGDDDDFGGLYEWWEDDPLFIPELTARIVSNLEKCKPTDDACLQSRNQFENLPQEIKDPILAELLNQPLPLGCNYSIPQSYWKQAFLEIPFLWDLDKGILDEKTREAESTGTEWDWEMITRQLMTPVTMVDDTIQFKPITWNYDQVGLAVPHGLNNRRRIWQILEEMYPDDLGMETEFENPAEESDDE</sequence>
<dbReference type="Proteomes" id="UP000722485">
    <property type="component" value="Unassembled WGS sequence"/>
</dbReference>
<dbReference type="OrthoDB" id="3932329at2759"/>
<keyword evidence="2" id="KW-1185">Reference proteome</keyword>
<accession>A0A9P5HNF7</accession>
<dbReference type="EMBL" id="JAANBB010000003">
    <property type="protein sequence ID" value="KAF7557794.1"/>
    <property type="molecule type" value="Genomic_DNA"/>
</dbReference>
<organism evidence="1 2">
    <name type="scientific">Cylindrodendrum hubeiense</name>
    <dbReference type="NCBI Taxonomy" id="595255"/>
    <lineage>
        <taxon>Eukaryota</taxon>
        <taxon>Fungi</taxon>
        <taxon>Dikarya</taxon>
        <taxon>Ascomycota</taxon>
        <taxon>Pezizomycotina</taxon>
        <taxon>Sordariomycetes</taxon>
        <taxon>Hypocreomycetidae</taxon>
        <taxon>Hypocreales</taxon>
        <taxon>Nectriaceae</taxon>
        <taxon>Cylindrodendrum</taxon>
    </lineage>
</organism>
<comment type="caution">
    <text evidence="1">The sequence shown here is derived from an EMBL/GenBank/DDBJ whole genome shotgun (WGS) entry which is preliminary data.</text>
</comment>
<name>A0A9P5HNF7_9HYPO</name>
<proteinExistence type="predicted"/>
<evidence type="ECO:0000313" key="1">
    <source>
        <dbReference type="EMBL" id="KAF7557794.1"/>
    </source>
</evidence>
<dbReference type="AlphaFoldDB" id="A0A9P5HNF7"/>
<evidence type="ECO:0000313" key="2">
    <source>
        <dbReference type="Proteomes" id="UP000722485"/>
    </source>
</evidence>
<gene>
    <name evidence="1" type="ORF">G7Z17_g408</name>
</gene>